<name>A0A6V7S685_PLAVN</name>
<feature type="compositionally biased region" description="Basic and acidic residues" evidence="1">
    <location>
        <begin position="343"/>
        <end position="361"/>
    </location>
</feature>
<feature type="region of interest" description="Disordered" evidence="1">
    <location>
        <begin position="1"/>
        <end position="23"/>
    </location>
</feature>
<dbReference type="AlphaFoldDB" id="A0A6V7S685"/>
<feature type="compositionally biased region" description="Basic and acidic residues" evidence="1">
    <location>
        <begin position="1"/>
        <end position="10"/>
    </location>
</feature>
<organism evidence="2 3">
    <name type="scientific">Plasmodium vinckei brucechwatti</name>
    <dbReference type="NCBI Taxonomy" id="119398"/>
    <lineage>
        <taxon>Eukaryota</taxon>
        <taxon>Sar</taxon>
        <taxon>Alveolata</taxon>
        <taxon>Apicomplexa</taxon>
        <taxon>Aconoidasida</taxon>
        <taxon>Haemosporida</taxon>
        <taxon>Plasmodiidae</taxon>
        <taxon>Plasmodium</taxon>
        <taxon>Plasmodium (Vinckeia)</taxon>
    </lineage>
</organism>
<reference evidence="2 3" key="1">
    <citation type="submission" date="2020-08" db="EMBL/GenBank/DDBJ databases">
        <authorList>
            <person name="Ramaprasad A."/>
        </authorList>
    </citation>
    <scope>NUCLEOTIDE SEQUENCE [LARGE SCALE GENOMIC DNA]</scope>
</reference>
<dbReference type="VEuPathDB" id="PlasmoDB:PVBDA_0903820"/>
<feature type="region of interest" description="Disordered" evidence="1">
    <location>
        <begin position="343"/>
        <end position="368"/>
    </location>
</feature>
<gene>
    <name evidence="2" type="ORF">PVBDA_0903820</name>
</gene>
<proteinExistence type="predicted"/>
<sequence>MHLINDESLKKKASHLNGPESKIKINNNMNLSISTNHSYEENDDHSEHMCFSKNSDNLKKFNENEYYTGNFLNAKPKESFNDCEIKETIELGKSLDEQTLNKNDKLQNNTKIEYNDKACNFFDYMERRNNEFKEEKEESDFYSCNLSEKNDYSVKEYKHNLKKNSINTNGLLTDDEIEKSDVEKKVETKFEQSQNMEYDEEINTEIELEKKNTQTFKDDYDFPSECYTIFNNESKLSNIMEINGENESEGEHKSSEWNLGYTENIKKSREENINILNSKCEQNCNFIKNEGAHPKNGSSMNKREILHSMSSKACTPDKENIEAVQKKIEPFYLCDMENNRSYSRCDSEGNSTEESHEKSENETGDEQEIVHIKKDSNNTISNLEQDSLENFNSELDSNDIDTFKKSPKNGSYNKEDKINNYRISKCRVKSPIALNRGYNSTCHNNNKYDVKNSLKMKISNFNEKSCKFSLSNKGNHIKCKYSSYKNKNLNLLSKRVDIYNKNKQCQNIINLKKNNNNIIKPTKVIRHQQDFSVGMINGIKKSDRRINTKRIYSICTNRKNEKIKLPIFKVSPMIQKRSFDFDAMVVKDGHVIPRKKNLVKEAFDKYKLYKEKSKI</sequence>
<dbReference type="EMBL" id="LR865387">
    <property type="protein sequence ID" value="CAD2092125.1"/>
    <property type="molecule type" value="Genomic_DNA"/>
</dbReference>
<accession>A0A6V7S685</accession>
<protein>
    <submittedName>
        <fullName evidence="2">Uncharacterized protein</fullName>
    </submittedName>
</protein>
<dbReference type="Proteomes" id="UP000515550">
    <property type="component" value="Chromosome PVBDA_09"/>
</dbReference>
<evidence type="ECO:0000256" key="1">
    <source>
        <dbReference type="SAM" id="MobiDB-lite"/>
    </source>
</evidence>
<evidence type="ECO:0000313" key="3">
    <source>
        <dbReference type="Proteomes" id="UP000515550"/>
    </source>
</evidence>
<evidence type="ECO:0000313" key="2">
    <source>
        <dbReference type="EMBL" id="CAD2092125.1"/>
    </source>
</evidence>